<gene>
    <name evidence="2" type="ORF">MELLADRAFT_60428</name>
</gene>
<evidence type="ECO:0000313" key="3">
    <source>
        <dbReference type="Proteomes" id="UP000001072"/>
    </source>
</evidence>
<name>F4RA29_MELLP</name>
<feature type="region of interest" description="Disordered" evidence="1">
    <location>
        <begin position="203"/>
        <end position="249"/>
    </location>
</feature>
<feature type="compositionally biased region" description="Basic and acidic residues" evidence="1">
    <location>
        <begin position="165"/>
        <end position="174"/>
    </location>
</feature>
<dbReference type="Proteomes" id="UP000001072">
    <property type="component" value="Unassembled WGS sequence"/>
</dbReference>
<dbReference type="VEuPathDB" id="FungiDB:MELLADRAFT_60428"/>
<feature type="region of interest" description="Disordered" evidence="1">
    <location>
        <begin position="30"/>
        <end position="55"/>
    </location>
</feature>
<dbReference type="KEGG" id="mlr:MELLADRAFT_60428"/>
<feature type="compositionally biased region" description="Basic and acidic residues" evidence="1">
    <location>
        <begin position="40"/>
        <end position="55"/>
    </location>
</feature>
<dbReference type="OrthoDB" id="2507555at2759"/>
<accession>F4RA29</accession>
<organism evidence="3">
    <name type="scientific">Melampsora larici-populina (strain 98AG31 / pathotype 3-4-7)</name>
    <name type="common">Poplar leaf rust fungus</name>
    <dbReference type="NCBI Taxonomy" id="747676"/>
    <lineage>
        <taxon>Eukaryota</taxon>
        <taxon>Fungi</taxon>
        <taxon>Dikarya</taxon>
        <taxon>Basidiomycota</taxon>
        <taxon>Pucciniomycotina</taxon>
        <taxon>Pucciniomycetes</taxon>
        <taxon>Pucciniales</taxon>
        <taxon>Melampsoraceae</taxon>
        <taxon>Melampsora</taxon>
    </lineage>
</organism>
<dbReference type="GeneID" id="18929547"/>
<proteinExistence type="predicted"/>
<evidence type="ECO:0000313" key="2">
    <source>
        <dbReference type="EMBL" id="EGG10638.1"/>
    </source>
</evidence>
<protein>
    <submittedName>
        <fullName evidence="2">Uncharacterized protein</fullName>
    </submittedName>
</protein>
<reference evidence="3" key="1">
    <citation type="journal article" date="2011" name="Proc. Natl. Acad. Sci. U.S.A.">
        <title>Obligate biotrophy features unraveled by the genomic analysis of rust fungi.</title>
        <authorList>
            <person name="Duplessis S."/>
            <person name="Cuomo C.A."/>
            <person name="Lin Y.-C."/>
            <person name="Aerts A."/>
            <person name="Tisserant E."/>
            <person name="Veneault-Fourrey C."/>
            <person name="Joly D.L."/>
            <person name="Hacquard S."/>
            <person name="Amselem J."/>
            <person name="Cantarel B.L."/>
            <person name="Chiu R."/>
            <person name="Coutinho P.M."/>
            <person name="Feau N."/>
            <person name="Field M."/>
            <person name="Frey P."/>
            <person name="Gelhaye E."/>
            <person name="Goldberg J."/>
            <person name="Grabherr M.G."/>
            <person name="Kodira C.D."/>
            <person name="Kohler A."/>
            <person name="Kuees U."/>
            <person name="Lindquist E.A."/>
            <person name="Lucas S.M."/>
            <person name="Mago R."/>
            <person name="Mauceli E."/>
            <person name="Morin E."/>
            <person name="Murat C."/>
            <person name="Pangilinan J.L."/>
            <person name="Park R."/>
            <person name="Pearson M."/>
            <person name="Quesneville H."/>
            <person name="Rouhier N."/>
            <person name="Sakthikumar S."/>
            <person name="Salamov A.A."/>
            <person name="Schmutz J."/>
            <person name="Selles B."/>
            <person name="Shapiro H."/>
            <person name="Tanguay P."/>
            <person name="Tuskan G.A."/>
            <person name="Henrissat B."/>
            <person name="Van de Peer Y."/>
            <person name="Rouze P."/>
            <person name="Ellis J.G."/>
            <person name="Dodds P.N."/>
            <person name="Schein J.E."/>
            <person name="Zhong S."/>
            <person name="Hamelin R.C."/>
            <person name="Grigoriev I.V."/>
            <person name="Szabo L.J."/>
            <person name="Martin F."/>
        </authorList>
    </citation>
    <scope>NUCLEOTIDE SEQUENCE [LARGE SCALE GENOMIC DNA]</scope>
    <source>
        <strain evidence="3">98AG31 / pathotype 3-4-7</strain>
    </source>
</reference>
<keyword evidence="3" id="KW-1185">Reference proteome</keyword>
<dbReference type="EMBL" id="GL883094">
    <property type="protein sequence ID" value="EGG10638.1"/>
    <property type="molecule type" value="Genomic_DNA"/>
</dbReference>
<sequence>MKEEKLENEDNSAEQLEQLERLLLSRFDLASSDPIPTHSTPKEQSNKPQDDSKDLVQDQKSLQVSFKLLSTDKSPQLINIQAETVTPEVKPEVVIYPEKSIESKRILDVDDESKEVKKLRRKQIKSMAIDHITLRTLAEQIPNRPGPLVVSYRTKKNPKIPVESTKTDSSHETALDQEINPSATTTPRRTYLAKLDAIVPDVKPKKNEPQVAKKSLKASKNATQGDLKPNRSMLTSTQKRKNRRSRQAYRRTQLQAIDQKIDLTIPKLVKMTYI</sequence>
<dbReference type="AlphaFoldDB" id="F4RA29"/>
<evidence type="ECO:0000256" key="1">
    <source>
        <dbReference type="SAM" id="MobiDB-lite"/>
    </source>
</evidence>
<feature type="compositionally biased region" description="Basic residues" evidence="1">
    <location>
        <begin position="238"/>
        <end position="249"/>
    </location>
</feature>
<dbReference type="HOGENOM" id="CLU_1015912_0_0_1"/>
<dbReference type="RefSeq" id="XP_007406107.1">
    <property type="nucleotide sequence ID" value="XM_007406045.1"/>
</dbReference>
<dbReference type="InParanoid" id="F4RA29"/>
<feature type="region of interest" description="Disordered" evidence="1">
    <location>
        <begin position="159"/>
        <end position="187"/>
    </location>
</feature>